<evidence type="ECO:0000313" key="2">
    <source>
        <dbReference type="Proteomes" id="UP001054945"/>
    </source>
</evidence>
<dbReference type="Proteomes" id="UP001054945">
    <property type="component" value="Unassembled WGS sequence"/>
</dbReference>
<dbReference type="PROSITE" id="PS51257">
    <property type="entry name" value="PROKAR_LIPOPROTEIN"/>
    <property type="match status" value="1"/>
</dbReference>
<dbReference type="EMBL" id="BPLR01017073">
    <property type="protein sequence ID" value="GIY88523.1"/>
    <property type="molecule type" value="Genomic_DNA"/>
</dbReference>
<proteinExistence type="predicted"/>
<keyword evidence="2" id="KW-1185">Reference proteome</keyword>
<protein>
    <submittedName>
        <fullName evidence="1">Uncharacterized protein</fullName>
    </submittedName>
</protein>
<accession>A0AAV4X1W7</accession>
<organism evidence="1 2">
    <name type="scientific">Caerostris extrusa</name>
    <name type="common">Bark spider</name>
    <name type="synonym">Caerostris bankana</name>
    <dbReference type="NCBI Taxonomy" id="172846"/>
    <lineage>
        <taxon>Eukaryota</taxon>
        <taxon>Metazoa</taxon>
        <taxon>Ecdysozoa</taxon>
        <taxon>Arthropoda</taxon>
        <taxon>Chelicerata</taxon>
        <taxon>Arachnida</taxon>
        <taxon>Araneae</taxon>
        <taxon>Araneomorphae</taxon>
        <taxon>Entelegynae</taxon>
        <taxon>Araneoidea</taxon>
        <taxon>Araneidae</taxon>
        <taxon>Caerostris</taxon>
    </lineage>
</organism>
<comment type="caution">
    <text evidence="1">The sequence shown here is derived from an EMBL/GenBank/DDBJ whole genome shotgun (WGS) entry which is preliminary data.</text>
</comment>
<reference evidence="1 2" key="1">
    <citation type="submission" date="2021-06" db="EMBL/GenBank/DDBJ databases">
        <title>Caerostris extrusa draft genome.</title>
        <authorList>
            <person name="Kono N."/>
            <person name="Arakawa K."/>
        </authorList>
    </citation>
    <scope>NUCLEOTIDE SEQUENCE [LARGE SCALE GENOMIC DNA]</scope>
</reference>
<dbReference type="AlphaFoldDB" id="A0AAV4X1W7"/>
<gene>
    <name evidence="1" type="ORF">CEXT_254231</name>
</gene>
<sequence length="83" mass="8982">MKLETTEAGEFIHHFLPIFCSCSELWLNWSLGKERTAGSSGPNDGRPECIAGGESTVACRGTGLEMRHSGIAKWRAGRNGTSE</sequence>
<evidence type="ECO:0000313" key="1">
    <source>
        <dbReference type="EMBL" id="GIY88523.1"/>
    </source>
</evidence>
<name>A0AAV4X1W7_CAEEX</name>